<gene>
    <name evidence="2" type="ORF">CCHL11_01187</name>
</gene>
<dbReference type="Proteomes" id="UP000186583">
    <property type="component" value="Unassembled WGS sequence"/>
</dbReference>
<keyword evidence="3" id="KW-1185">Reference proteome</keyword>
<feature type="compositionally biased region" description="Basic and acidic residues" evidence="1">
    <location>
        <begin position="8"/>
        <end position="32"/>
    </location>
</feature>
<dbReference type="AlphaFoldDB" id="A0A1Q8S837"/>
<sequence length="622" mass="69033">MWEVVWTDPDRESRKEHRDRKAVERERKEKTHAPRSSMSTRSSSSSDNKPFSFFGSRSLKRTLTPTTSKHTMTPALKAPSIDSTYRGSLLSAASEPPPPSELPACIPLTAVDRIYLPDFAESSQSSPSSSNRDSIFSKWTDNSAAGPSSPCNTSVAESMAAKSSHYVQTLGPTSFITKSTEVTILPRTLENDVAGMVSHISITAEPIKEEPPTPPRSPAPNPIVATVVTPATIDTPVNLFPGPRTPKRSLRRVASWTTSFKPNNPDAWKPPDAWDCGPLPEARTPMIEDPIEETPEPDAGLSMSMDLNGMQREIRRMAAASNSIRLVRLKEVWGDTTDANLYKELEMEKKRWMLSSLHNMDKSTGADQTRGASNKIAPVKAKKVLALYETQATTSYLAALHYNKHVYHLSPSPLSHTLFPNIHPALVPAISPSAFPFAQSLFGSVYSIGLPALLPSPEVPGLLKSVHRCLAAGGTFYLTLIDPLPITNTLGPLMRSWIEENLVFNLEKNFRCMNPSKLFPLWLADASLRAEGSTITTVKFFAMPPSDRPDTATTDTEQLGDKTVKQELRSVVGRMLWKEVWGQYITAEKWWWEHSEIVDECERLKTTWEYSMIEAVKDAKDM</sequence>
<name>A0A1Q8S837_9PEZI</name>
<feature type="region of interest" description="Disordered" evidence="1">
    <location>
        <begin position="1"/>
        <end position="80"/>
    </location>
</feature>
<feature type="compositionally biased region" description="Low complexity" evidence="1">
    <location>
        <begin position="35"/>
        <end position="46"/>
    </location>
</feature>
<organism evidence="2 3">
    <name type="scientific">Colletotrichum chlorophyti</name>
    <dbReference type="NCBI Taxonomy" id="708187"/>
    <lineage>
        <taxon>Eukaryota</taxon>
        <taxon>Fungi</taxon>
        <taxon>Dikarya</taxon>
        <taxon>Ascomycota</taxon>
        <taxon>Pezizomycotina</taxon>
        <taxon>Sordariomycetes</taxon>
        <taxon>Hypocreomycetidae</taxon>
        <taxon>Glomerellales</taxon>
        <taxon>Glomerellaceae</taxon>
        <taxon>Colletotrichum</taxon>
    </lineage>
</organism>
<dbReference type="EMBL" id="MPGH01000008">
    <property type="protein sequence ID" value="OLN97624.1"/>
    <property type="molecule type" value="Genomic_DNA"/>
</dbReference>
<protein>
    <recommendedName>
        <fullName evidence="4">Methyltransferase type 11 domain-containing protein</fullName>
    </recommendedName>
</protein>
<evidence type="ECO:0000313" key="3">
    <source>
        <dbReference type="Proteomes" id="UP000186583"/>
    </source>
</evidence>
<accession>A0A1Q8S837</accession>
<feature type="compositionally biased region" description="Polar residues" evidence="1">
    <location>
        <begin position="61"/>
        <end position="71"/>
    </location>
</feature>
<proteinExistence type="predicted"/>
<reference evidence="2 3" key="1">
    <citation type="submission" date="2016-11" db="EMBL/GenBank/DDBJ databases">
        <title>Draft Genome Assembly of Colletotrichum chlorophyti a pathogen of herbaceous plants.</title>
        <authorList>
            <person name="Gan P."/>
            <person name="Narusaka M."/>
            <person name="Tsushima A."/>
            <person name="Narusaka Y."/>
            <person name="Takano Y."/>
            <person name="Shirasu K."/>
        </authorList>
    </citation>
    <scope>NUCLEOTIDE SEQUENCE [LARGE SCALE GENOMIC DNA]</scope>
    <source>
        <strain evidence="2 3">NTL11</strain>
    </source>
</reference>
<evidence type="ECO:0000313" key="2">
    <source>
        <dbReference type="EMBL" id="OLN97624.1"/>
    </source>
</evidence>
<evidence type="ECO:0000256" key="1">
    <source>
        <dbReference type="SAM" id="MobiDB-lite"/>
    </source>
</evidence>
<dbReference type="OrthoDB" id="3902588at2759"/>
<comment type="caution">
    <text evidence="2">The sequence shown here is derived from an EMBL/GenBank/DDBJ whole genome shotgun (WGS) entry which is preliminary data.</text>
</comment>
<evidence type="ECO:0008006" key="4">
    <source>
        <dbReference type="Google" id="ProtNLM"/>
    </source>
</evidence>